<accession>A0ABQ6JZK0</accession>
<evidence type="ECO:0000313" key="3">
    <source>
        <dbReference type="EMBL" id="GMA92001.1"/>
    </source>
</evidence>
<comment type="caution">
    <text evidence="3">The sequence shown here is derived from an EMBL/GenBank/DDBJ whole genome shotgun (WGS) entry which is preliminary data.</text>
</comment>
<organism evidence="3 4">
    <name type="scientific">Homoserinibacter gongjuensis</name>
    <dbReference type="NCBI Taxonomy" id="1162968"/>
    <lineage>
        <taxon>Bacteria</taxon>
        <taxon>Bacillati</taxon>
        <taxon>Actinomycetota</taxon>
        <taxon>Actinomycetes</taxon>
        <taxon>Micrococcales</taxon>
        <taxon>Microbacteriaceae</taxon>
        <taxon>Homoserinibacter</taxon>
    </lineage>
</organism>
<name>A0ABQ6JZK0_9MICO</name>
<keyword evidence="1" id="KW-0680">Restriction system</keyword>
<dbReference type="Gene3D" id="3.90.220.20">
    <property type="entry name" value="DNA methylase specificity domains"/>
    <property type="match status" value="1"/>
</dbReference>
<gene>
    <name evidence="3" type="ORF">GCM10025869_25300</name>
</gene>
<keyword evidence="4" id="KW-1185">Reference proteome</keyword>
<dbReference type="Proteomes" id="UP001157069">
    <property type="component" value="Unassembled WGS sequence"/>
</dbReference>
<protein>
    <submittedName>
        <fullName evidence="3">Uncharacterized protein</fullName>
    </submittedName>
</protein>
<proteinExistence type="predicted"/>
<dbReference type="InterPro" id="IPR044946">
    <property type="entry name" value="Restrct_endonuc_typeI_TRD_sf"/>
</dbReference>
<evidence type="ECO:0000256" key="1">
    <source>
        <dbReference type="ARBA" id="ARBA00022747"/>
    </source>
</evidence>
<dbReference type="EMBL" id="BSVA01000001">
    <property type="protein sequence ID" value="GMA92001.1"/>
    <property type="molecule type" value="Genomic_DNA"/>
</dbReference>
<evidence type="ECO:0000256" key="2">
    <source>
        <dbReference type="ARBA" id="ARBA00023125"/>
    </source>
</evidence>
<sequence>MNWPVDRLGRLATAWPSNVDKHSVEGQSKIRLCNYTDVYNNRTITDRLPFMRATASEEQINRFRIRLGDTLITKDSETADDIGVLRTSHTKPMTSFAVTILRSFGRTSRPRTLDTSIGRSHRRSCRCSGQYSHPASPA</sequence>
<keyword evidence="2" id="KW-0238">DNA-binding</keyword>
<reference evidence="4" key="1">
    <citation type="journal article" date="2019" name="Int. J. Syst. Evol. Microbiol.">
        <title>The Global Catalogue of Microorganisms (GCM) 10K type strain sequencing project: providing services to taxonomists for standard genome sequencing and annotation.</title>
        <authorList>
            <consortium name="The Broad Institute Genomics Platform"/>
            <consortium name="The Broad Institute Genome Sequencing Center for Infectious Disease"/>
            <person name="Wu L."/>
            <person name="Ma J."/>
        </authorList>
    </citation>
    <scope>NUCLEOTIDE SEQUENCE [LARGE SCALE GENOMIC DNA]</scope>
    <source>
        <strain evidence="4">NBRC 108755</strain>
    </source>
</reference>
<evidence type="ECO:0000313" key="4">
    <source>
        <dbReference type="Proteomes" id="UP001157069"/>
    </source>
</evidence>